<evidence type="ECO:0000313" key="3">
    <source>
        <dbReference type="Proteomes" id="UP000051863"/>
    </source>
</evidence>
<dbReference type="AlphaFoldDB" id="A0A0R0CDB7"/>
<dbReference type="InterPro" id="IPR002321">
    <property type="entry name" value="Cyt_c_II"/>
</dbReference>
<dbReference type="InterPro" id="IPR010980">
    <property type="entry name" value="Cyt_c/b562"/>
</dbReference>
<dbReference type="Proteomes" id="UP000051863">
    <property type="component" value="Unassembled WGS sequence"/>
</dbReference>
<sequence length="145" mass="15827">MSDPAPVRKPSTASRYLFVLIAGLLIGVIATVMGMRALQARQDHFPDSLMTVMAKQAQLLGESQKQNRCSVADTTPRLQTLRALANDLETAFPGLRDDERFQQHASRFRATLNDALAKPPADCATLAAAVQKIGSDCKSCHQDFK</sequence>
<evidence type="ECO:0008006" key="4">
    <source>
        <dbReference type="Google" id="ProtNLM"/>
    </source>
</evidence>
<keyword evidence="1" id="KW-1133">Transmembrane helix</keyword>
<dbReference type="OrthoDB" id="5984407at2"/>
<dbReference type="SUPFAM" id="SSF47175">
    <property type="entry name" value="Cytochromes"/>
    <property type="match status" value="1"/>
</dbReference>
<dbReference type="PRINTS" id="PR00608">
    <property type="entry name" value="CYTCHROMECII"/>
</dbReference>
<dbReference type="GO" id="GO:0009055">
    <property type="term" value="F:electron transfer activity"/>
    <property type="evidence" value="ECO:0007669"/>
    <property type="project" value="InterPro"/>
</dbReference>
<dbReference type="InterPro" id="IPR015984">
    <property type="entry name" value="Cyt_c_prime_subgr"/>
</dbReference>
<dbReference type="PATRIC" id="fig|405446.3.peg.1225"/>
<feature type="transmembrane region" description="Helical" evidence="1">
    <location>
        <begin position="16"/>
        <end position="35"/>
    </location>
</feature>
<dbReference type="Pfam" id="PF01322">
    <property type="entry name" value="Cytochrom_C_2"/>
    <property type="match status" value="1"/>
</dbReference>
<comment type="caution">
    <text evidence="2">The sequence shown here is derived from an EMBL/GenBank/DDBJ whole genome shotgun (WGS) entry which is preliminary data.</text>
</comment>
<reference evidence="2 3" key="1">
    <citation type="submission" date="2015-05" db="EMBL/GenBank/DDBJ databases">
        <title>Genome sequencing and analysis of members of genus Stenotrophomonas.</title>
        <authorList>
            <person name="Patil P.P."/>
            <person name="Midha S."/>
            <person name="Patil P.B."/>
        </authorList>
    </citation>
    <scope>NUCLEOTIDE SEQUENCE [LARGE SCALE GENOMIC DNA]</scope>
    <source>
        <strain evidence="2 3">DSM 18941</strain>
    </source>
</reference>
<keyword evidence="1" id="KW-0472">Membrane</keyword>
<organism evidence="2 3">
    <name type="scientific">Stenotrophomonas terrae</name>
    <dbReference type="NCBI Taxonomy" id="405446"/>
    <lineage>
        <taxon>Bacteria</taxon>
        <taxon>Pseudomonadati</taxon>
        <taxon>Pseudomonadota</taxon>
        <taxon>Gammaproteobacteria</taxon>
        <taxon>Lysobacterales</taxon>
        <taxon>Lysobacteraceae</taxon>
        <taxon>Stenotrophomonas</taxon>
    </lineage>
</organism>
<keyword evidence="1" id="KW-0812">Transmembrane</keyword>
<dbReference type="GO" id="GO:0005506">
    <property type="term" value="F:iron ion binding"/>
    <property type="evidence" value="ECO:0007669"/>
    <property type="project" value="InterPro"/>
</dbReference>
<evidence type="ECO:0000256" key="1">
    <source>
        <dbReference type="SAM" id="Phobius"/>
    </source>
</evidence>
<dbReference type="EMBL" id="LDJJ01000028">
    <property type="protein sequence ID" value="KRG67679.1"/>
    <property type="molecule type" value="Genomic_DNA"/>
</dbReference>
<keyword evidence="3" id="KW-1185">Reference proteome</keyword>
<dbReference type="GO" id="GO:0020037">
    <property type="term" value="F:heme binding"/>
    <property type="evidence" value="ECO:0007669"/>
    <property type="project" value="InterPro"/>
</dbReference>
<evidence type="ECO:0000313" key="2">
    <source>
        <dbReference type="EMBL" id="KRG67679.1"/>
    </source>
</evidence>
<gene>
    <name evidence="2" type="ORF">ABB27_08875</name>
</gene>
<dbReference type="RefSeq" id="WP_057628334.1">
    <property type="nucleotide sequence ID" value="NZ_LDJJ01000028.1"/>
</dbReference>
<dbReference type="Gene3D" id="1.20.120.10">
    <property type="entry name" value="Cytochrome c/b562"/>
    <property type="match status" value="1"/>
</dbReference>
<protein>
    <recommendedName>
        <fullName evidence="4">Cytochrome C</fullName>
    </recommendedName>
</protein>
<proteinExistence type="predicted"/>
<dbReference type="GO" id="GO:0022900">
    <property type="term" value="P:electron transport chain"/>
    <property type="evidence" value="ECO:0007669"/>
    <property type="project" value="InterPro"/>
</dbReference>
<dbReference type="PROSITE" id="PS51009">
    <property type="entry name" value="CYTCII"/>
    <property type="match status" value="1"/>
</dbReference>
<name>A0A0R0CDB7_9GAMM</name>
<accession>A0A0R0CDB7</accession>